<evidence type="ECO:0000313" key="8">
    <source>
        <dbReference type="EMBL" id="SEM23982.1"/>
    </source>
</evidence>
<dbReference type="EMBL" id="FOBF01000011">
    <property type="protein sequence ID" value="SEM23982.1"/>
    <property type="molecule type" value="Genomic_DNA"/>
</dbReference>
<evidence type="ECO:0000256" key="4">
    <source>
        <dbReference type="ARBA" id="ARBA00022777"/>
    </source>
</evidence>
<reference evidence="8 9" key="1">
    <citation type="submission" date="2016-10" db="EMBL/GenBank/DDBJ databases">
        <authorList>
            <person name="de Groot N.N."/>
        </authorList>
    </citation>
    <scope>NUCLEOTIDE SEQUENCE [LARGE SCALE GENOMIC DNA]</scope>
    <source>
        <strain evidence="8 9">DSM 43357</strain>
    </source>
</reference>
<evidence type="ECO:0000256" key="6">
    <source>
        <dbReference type="SAM" id="MobiDB-lite"/>
    </source>
</evidence>
<dbReference type="Pfam" id="PF08543">
    <property type="entry name" value="Phos_pyr_kin"/>
    <property type="match status" value="1"/>
</dbReference>
<keyword evidence="2" id="KW-0808">Transferase</keyword>
<keyword evidence="4 8" id="KW-0418">Kinase</keyword>
<accession>A0A1H7WR42</accession>
<dbReference type="PANTHER" id="PTHR10534:SF15">
    <property type="entry name" value="PYRIDOXINE_PYRIDOXAL_PYRIDOXAMINE KINASE"/>
    <property type="match status" value="1"/>
</dbReference>
<evidence type="ECO:0000256" key="2">
    <source>
        <dbReference type="ARBA" id="ARBA00022679"/>
    </source>
</evidence>
<dbReference type="AlphaFoldDB" id="A0A1H7WR42"/>
<dbReference type="STRING" id="46177.SAMN05660976_04547"/>
<name>A0A1H7WR42_9ACTN</name>
<feature type="domain" description="Pyridoxamine kinase/Phosphomethylpyrimidine kinase" evidence="7">
    <location>
        <begin position="76"/>
        <end position="287"/>
    </location>
</feature>
<evidence type="ECO:0000256" key="5">
    <source>
        <dbReference type="ARBA" id="ARBA00022840"/>
    </source>
</evidence>
<dbReference type="EC" id="2.7.1.35" evidence="1"/>
<protein>
    <recommendedName>
        <fullName evidence="1">pyridoxal kinase</fullName>
        <ecNumber evidence="1">2.7.1.35</ecNumber>
    </recommendedName>
</protein>
<proteinExistence type="predicted"/>
<organism evidence="8 9">
    <name type="scientific">Nonomuraea pusilla</name>
    <dbReference type="NCBI Taxonomy" id="46177"/>
    <lineage>
        <taxon>Bacteria</taxon>
        <taxon>Bacillati</taxon>
        <taxon>Actinomycetota</taxon>
        <taxon>Actinomycetes</taxon>
        <taxon>Streptosporangiales</taxon>
        <taxon>Streptosporangiaceae</taxon>
        <taxon>Nonomuraea</taxon>
    </lineage>
</organism>
<feature type="region of interest" description="Disordered" evidence="6">
    <location>
        <begin position="1"/>
        <end position="23"/>
    </location>
</feature>
<dbReference type="OrthoDB" id="9800808at2"/>
<dbReference type="InterPro" id="IPR029056">
    <property type="entry name" value="Ribokinase-like"/>
</dbReference>
<evidence type="ECO:0000256" key="3">
    <source>
        <dbReference type="ARBA" id="ARBA00022741"/>
    </source>
</evidence>
<keyword evidence="5" id="KW-0067">ATP-binding</keyword>
<dbReference type="GO" id="GO:0005829">
    <property type="term" value="C:cytosol"/>
    <property type="evidence" value="ECO:0007669"/>
    <property type="project" value="TreeGrafter"/>
</dbReference>
<gene>
    <name evidence="8" type="ORF">SAMN05660976_04547</name>
</gene>
<evidence type="ECO:0000256" key="1">
    <source>
        <dbReference type="ARBA" id="ARBA00012104"/>
    </source>
</evidence>
<dbReference type="PANTHER" id="PTHR10534">
    <property type="entry name" value="PYRIDOXAL KINASE"/>
    <property type="match status" value="1"/>
</dbReference>
<dbReference type="SUPFAM" id="SSF53613">
    <property type="entry name" value="Ribokinase-like"/>
    <property type="match status" value="1"/>
</dbReference>
<keyword evidence="9" id="KW-1185">Reference proteome</keyword>
<dbReference type="InterPro" id="IPR004625">
    <property type="entry name" value="PyrdxlKinase"/>
</dbReference>
<evidence type="ECO:0000259" key="7">
    <source>
        <dbReference type="Pfam" id="PF08543"/>
    </source>
</evidence>
<dbReference type="GO" id="GO:0005524">
    <property type="term" value="F:ATP binding"/>
    <property type="evidence" value="ECO:0007669"/>
    <property type="project" value="UniProtKB-KW"/>
</dbReference>
<dbReference type="GO" id="GO:0008902">
    <property type="term" value="F:hydroxymethylpyrimidine kinase activity"/>
    <property type="evidence" value="ECO:0007669"/>
    <property type="project" value="TreeGrafter"/>
</dbReference>
<evidence type="ECO:0000313" key="9">
    <source>
        <dbReference type="Proteomes" id="UP000198953"/>
    </source>
</evidence>
<dbReference type="GO" id="GO:0008478">
    <property type="term" value="F:pyridoxal kinase activity"/>
    <property type="evidence" value="ECO:0007669"/>
    <property type="project" value="UniProtKB-EC"/>
</dbReference>
<dbReference type="Proteomes" id="UP000198953">
    <property type="component" value="Unassembled WGS sequence"/>
</dbReference>
<dbReference type="GO" id="GO:0009443">
    <property type="term" value="P:pyridoxal 5'-phosphate salvage"/>
    <property type="evidence" value="ECO:0007669"/>
    <property type="project" value="InterPro"/>
</dbReference>
<keyword evidence="3" id="KW-0547">Nucleotide-binding</keyword>
<dbReference type="Gene3D" id="3.40.1190.20">
    <property type="match status" value="1"/>
</dbReference>
<dbReference type="InterPro" id="IPR013749">
    <property type="entry name" value="PM/HMP-P_kinase-1"/>
</dbReference>
<sequence>MQDDTSPRHNVSSTEEPVKGTSERWELDLRPVDVIVFGSQLAYGTVGTNASLPVLTGARLRVATVPTTLLSNLPSYRSVHTHTVPSSWLASALDDLTALGVAEAAGTICTGYFAAPEQVRVVAEWLRELLAHRPGLRVVVDPTLGDDDVGAYTDHHVADALRDQLLPLANGLTPNLYELDRLLPAHPLRDLDESSLAELARGLLGPRGEWVVVTGADLPERADVTEQVINLVVTPEDHTVVIEERVDTAAKGTGDVFAASLVRELHHGASIIDATTAAAEEVCRSLRARSVATPG</sequence>